<feature type="region of interest" description="Disordered" evidence="1">
    <location>
        <begin position="426"/>
        <end position="461"/>
    </location>
</feature>
<dbReference type="InterPro" id="IPR018871">
    <property type="entry name" value="GLEYA_adhesin_domain"/>
</dbReference>
<name>A0A9P7B7P1_MAUEX</name>
<protein>
    <recommendedName>
        <fullName evidence="3">PA14 domain-containing protein</fullName>
    </recommendedName>
</protein>
<evidence type="ECO:0000313" key="5">
    <source>
        <dbReference type="Proteomes" id="UP000750334"/>
    </source>
</evidence>
<proteinExistence type="predicted"/>
<feature type="signal peptide" evidence="2">
    <location>
        <begin position="1"/>
        <end position="23"/>
    </location>
</feature>
<sequence>MFLCNRSNTLLIVVLQLFALCRAQRCYSFLTTISDPIDGFETYTSEYIPQGEDMTVHEYFRTLFLQNSADINLGYQTNPNFEISVSSDNSDGKGTLYGKEVPISNLVVNFYGYFMPKVTGYYTFELSTNDMAAMLLSYWDMYCCNVTVPATEAEYFDLYYGLMDKYTNYLEISGSGNQTQQMKVYLTAGRYINLIAIAINREGDPIFNMTITDPYGETFSDLDGYIFYNTTDQTCNGEITLTETASVLSTTTYSSTTSTTTAVLMRVPEYITTYYIKVPLLSSSSSSTIASSYTSIPSQSSAPSSSAVRTDQLPTEASSVSSSMISSSASVMPSENASFSELSSSVVASSTVPDSSYLSDVFTSLLYSGSSSSFITKTQSNSKSETDVVLSVRSDSELSSNSATNINESITSSFSDISGSAAASISSANSSPNLSGDSTVKDGTLTMKSNTNKVSSSKPFSSMETPYTYFNSSVALMATSDTSNILSDSLNGSQTSINKSVSTSKSTTSSLCESGNSKDTSKQLARSITQRRVESSAVITPYLITHPNYVEVATSTYQTEVTSIISQINCVGDCSSSWVQTIQPETPSQPIFSNSTKLSKVSLAGQTQISENISSSTYNVQLNENTGAKSFSEIFKIIITLLSILTFF</sequence>
<feature type="compositionally biased region" description="Low complexity" evidence="1">
    <location>
        <begin position="426"/>
        <end position="438"/>
    </location>
</feature>
<feature type="compositionally biased region" description="Low complexity" evidence="1">
    <location>
        <begin position="294"/>
        <end position="307"/>
    </location>
</feature>
<feature type="compositionally biased region" description="Low complexity" evidence="1">
    <location>
        <begin position="495"/>
        <end position="510"/>
    </location>
</feature>
<dbReference type="Pfam" id="PF10528">
    <property type="entry name" value="GLEYA"/>
    <property type="match status" value="1"/>
</dbReference>
<feature type="region of interest" description="Disordered" evidence="1">
    <location>
        <begin position="294"/>
        <end position="313"/>
    </location>
</feature>
<dbReference type="Proteomes" id="UP000750334">
    <property type="component" value="Unassembled WGS sequence"/>
</dbReference>
<evidence type="ECO:0000259" key="3">
    <source>
        <dbReference type="PROSITE" id="PS51820"/>
    </source>
</evidence>
<dbReference type="InterPro" id="IPR037524">
    <property type="entry name" value="PA14/GLEYA"/>
</dbReference>
<evidence type="ECO:0000313" key="4">
    <source>
        <dbReference type="EMBL" id="KAG0664549.1"/>
    </source>
</evidence>
<evidence type="ECO:0000256" key="1">
    <source>
        <dbReference type="SAM" id="MobiDB-lite"/>
    </source>
</evidence>
<feature type="domain" description="PA14" evidence="3">
    <location>
        <begin position="50"/>
        <end position="225"/>
    </location>
</feature>
<feature type="chain" id="PRO_5040431224" description="PA14 domain-containing protein" evidence="2">
    <location>
        <begin position="24"/>
        <end position="648"/>
    </location>
</feature>
<comment type="caution">
    <text evidence="4">The sequence shown here is derived from an EMBL/GenBank/DDBJ whole genome shotgun (WGS) entry which is preliminary data.</text>
</comment>
<reference evidence="4 5" key="1">
    <citation type="submission" date="2020-11" db="EMBL/GenBank/DDBJ databases">
        <title>Kefir isolates.</title>
        <authorList>
            <person name="Marcisauskas S."/>
            <person name="Kim Y."/>
            <person name="Blasche S."/>
        </authorList>
    </citation>
    <scope>NUCLEOTIDE SEQUENCE [LARGE SCALE GENOMIC DNA]</scope>
    <source>
        <strain evidence="4 5">OG2</strain>
    </source>
</reference>
<dbReference type="OrthoDB" id="3998111at2759"/>
<accession>A0A9P7B7P1</accession>
<dbReference type="PROSITE" id="PS51820">
    <property type="entry name" value="PA14"/>
    <property type="match status" value="1"/>
</dbReference>
<feature type="region of interest" description="Disordered" evidence="1">
    <location>
        <begin position="495"/>
        <end position="522"/>
    </location>
</feature>
<dbReference type="AlphaFoldDB" id="A0A9P7B7P1"/>
<gene>
    <name evidence="4" type="ORF">C6P45_000569</name>
</gene>
<dbReference type="EMBL" id="PUHR01000119">
    <property type="protein sequence ID" value="KAG0664549.1"/>
    <property type="molecule type" value="Genomic_DNA"/>
</dbReference>
<keyword evidence="5" id="KW-1185">Reference proteome</keyword>
<keyword evidence="2" id="KW-0732">Signal</keyword>
<dbReference type="Gene3D" id="2.60.120.1560">
    <property type="match status" value="1"/>
</dbReference>
<evidence type="ECO:0000256" key="2">
    <source>
        <dbReference type="SAM" id="SignalP"/>
    </source>
</evidence>
<organism evidence="4 5">
    <name type="scientific">Maudiozyma exigua</name>
    <name type="common">Yeast</name>
    <name type="synonym">Kazachstania exigua</name>
    <dbReference type="NCBI Taxonomy" id="34358"/>
    <lineage>
        <taxon>Eukaryota</taxon>
        <taxon>Fungi</taxon>
        <taxon>Dikarya</taxon>
        <taxon>Ascomycota</taxon>
        <taxon>Saccharomycotina</taxon>
        <taxon>Saccharomycetes</taxon>
        <taxon>Saccharomycetales</taxon>
        <taxon>Saccharomycetaceae</taxon>
        <taxon>Maudiozyma</taxon>
    </lineage>
</organism>
<feature type="compositionally biased region" description="Polar residues" evidence="1">
    <location>
        <begin position="511"/>
        <end position="522"/>
    </location>
</feature>
<feature type="compositionally biased region" description="Polar residues" evidence="1">
    <location>
        <begin position="446"/>
        <end position="461"/>
    </location>
</feature>